<accession>A0A176RVP3</accession>
<dbReference type="EMBL" id="LUTY01002665">
    <property type="protein sequence ID" value="OAD19785.1"/>
    <property type="molecule type" value="Genomic_DNA"/>
</dbReference>
<gene>
    <name evidence="1" type="ORF">THIOM_004557</name>
</gene>
<keyword evidence="2" id="KW-1185">Reference proteome</keyword>
<comment type="caution">
    <text evidence="1">The sequence shown here is derived from an EMBL/GenBank/DDBJ whole genome shotgun (WGS) entry which is preliminary data.</text>
</comment>
<protein>
    <submittedName>
        <fullName evidence="1">Uncharacterized protein</fullName>
    </submittedName>
</protein>
<evidence type="ECO:0000313" key="1">
    <source>
        <dbReference type="EMBL" id="OAD19785.1"/>
    </source>
</evidence>
<evidence type="ECO:0000313" key="2">
    <source>
        <dbReference type="Proteomes" id="UP000076962"/>
    </source>
</evidence>
<sequence length="55" mass="6197">MKAGNFSIQGYRLSARLRDIIFVVRPLSTKNSDVLTISQPRESGSRAEFNDFVHA</sequence>
<reference evidence="1 2" key="1">
    <citation type="submission" date="2016-05" db="EMBL/GenBank/DDBJ databases">
        <title>Single-cell genome of chain-forming Candidatus Thiomargarita nelsonii and comparison to other large sulfur-oxidizing bacteria.</title>
        <authorList>
            <person name="Winkel M."/>
            <person name="Salman V."/>
            <person name="Woyke T."/>
            <person name="Schulz-Vogt H."/>
            <person name="Richter M."/>
            <person name="Flood B."/>
            <person name="Bailey J."/>
            <person name="Amann R."/>
            <person name="Mussmann M."/>
        </authorList>
    </citation>
    <scope>NUCLEOTIDE SEQUENCE [LARGE SCALE GENOMIC DNA]</scope>
    <source>
        <strain evidence="1 2">THI036</strain>
    </source>
</reference>
<organism evidence="1 2">
    <name type="scientific">Candidatus Thiomargarita nelsonii</name>
    <dbReference type="NCBI Taxonomy" id="1003181"/>
    <lineage>
        <taxon>Bacteria</taxon>
        <taxon>Pseudomonadati</taxon>
        <taxon>Pseudomonadota</taxon>
        <taxon>Gammaproteobacteria</taxon>
        <taxon>Thiotrichales</taxon>
        <taxon>Thiotrichaceae</taxon>
        <taxon>Thiomargarita</taxon>
    </lineage>
</organism>
<name>A0A176RVP3_9GAMM</name>
<proteinExistence type="predicted"/>
<dbReference type="AlphaFoldDB" id="A0A176RVP3"/>
<dbReference type="Proteomes" id="UP000076962">
    <property type="component" value="Unassembled WGS sequence"/>
</dbReference>